<keyword evidence="6" id="KW-0057">Aromatic amino acid biosynthesis</keyword>
<dbReference type="GO" id="GO:0004765">
    <property type="term" value="F:shikimate kinase activity"/>
    <property type="evidence" value="ECO:0007669"/>
    <property type="project" value="TreeGrafter"/>
</dbReference>
<dbReference type="PANTHER" id="PTHR21087">
    <property type="entry name" value="SHIKIMATE KINASE"/>
    <property type="match status" value="1"/>
</dbReference>
<dbReference type="AlphaFoldDB" id="A0A6J7EMT2"/>
<keyword evidence="1" id="KW-0028">Amino-acid biosynthesis</keyword>
<evidence type="ECO:0000256" key="2">
    <source>
        <dbReference type="ARBA" id="ARBA00022679"/>
    </source>
</evidence>
<dbReference type="EMBL" id="CAFBLZ010000031">
    <property type="protein sequence ID" value="CAB4884717.1"/>
    <property type="molecule type" value="Genomic_DNA"/>
</dbReference>
<evidence type="ECO:0000256" key="5">
    <source>
        <dbReference type="ARBA" id="ARBA00022840"/>
    </source>
</evidence>
<dbReference type="SUPFAM" id="SSF52540">
    <property type="entry name" value="P-loop containing nucleoside triphosphate hydrolases"/>
    <property type="match status" value="1"/>
</dbReference>
<keyword evidence="2" id="KW-0808">Transferase</keyword>
<dbReference type="GO" id="GO:0009073">
    <property type="term" value="P:aromatic amino acid family biosynthetic process"/>
    <property type="evidence" value="ECO:0007669"/>
    <property type="project" value="UniProtKB-KW"/>
</dbReference>
<keyword evidence="3" id="KW-0547">Nucleotide-binding</keyword>
<evidence type="ECO:0000313" key="7">
    <source>
        <dbReference type="EMBL" id="CAB4884717.1"/>
    </source>
</evidence>
<dbReference type="GO" id="GO:0005524">
    <property type="term" value="F:ATP binding"/>
    <property type="evidence" value="ECO:0007669"/>
    <property type="project" value="UniProtKB-KW"/>
</dbReference>
<evidence type="ECO:0000256" key="4">
    <source>
        <dbReference type="ARBA" id="ARBA00022777"/>
    </source>
</evidence>
<keyword evidence="4" id="KW-0418">Kinase</keyword>
<name>A0A6J7EMT2_9ZZZZ</name>
<proteinExistence type="inferred from homology"/>
<evidence type="ECO:0000256" key="1">
    <source>
        <dbReference type="ARBA" id="ARBA00022605"/>
    </source>
</evidence>
<dbReference type="Gene3D" id="3.40.50.300">
    <property type="entry name" value="P-loop containing nucleotide triphosphate hydrolases"/>
    <property type="match status" value="1"/>
</dbReference>
<dbReference type="HAMAP" id="MF_00109">
    <property type="entry name" value="Shikimate_kinase"/>
    <property type="match status" value="1"/>
</dbReference>
<reference evidence="7" key="1">
    <citation type="submission" date="2020-05" db="EMBL/GenBank/DDBJ databases">
        <authorList>
            <person name="Chiriac C."/>
            <person name="Salcher M."/>
            <person name="Ghai R."/>
            <person name="Kavagutti S V."/>
        </authorList>
    </citation>
    <scope>NUCLEOTIDE SEQUENCE</scope>
</reference>
<evidence type="ECO:0000256" key="6">
    <source>
        <dbReference type="ARBA" id="ARBA00023141"/>
    </source>
</evidence>
<dbReference type="CDD" id="cd00464">
    <property type="entry name" value="SK"/>
    <property type="match status" value="1"/>
</dbReference>
<organism evidence="7">
    <name type="scientific">freshwater metagenome</name>
    <dbReference type="NCBI Taxonomy" id="449393"/>
    <lineage>
        <taxon>unclassified sequences</taxon>
        <taxon>metagenomes</taxon>
        <taxon>ecological metagenomes</taxon>
    </lineage>
</organism>
<dbReference type="InterPro" id="IPR000623">
    <property type="entry name" value="Shikimate_kinase/TSH1"/>
</dbReference>
<dbReference type="Pfam" id="PF01202">
    <property type="entry name" value="SKI"/>
    <property type="match status" value="1"/>
</dbReference>
<evidence type="ECO:0000256" key="3">
    <source>
        <dbReference type="ARBA" id="ARBA00022741"/>
    </source>
</evidence>
<dbReference type="GO" id="GO:0008652">
    <property type="term" value="P:amino acid biosynthetic process"/>
    <property type="evidence" value="ECO:0007669"/>
    <property type="project" value="UniProtKB-KW"/>
</dbReference>
<dbReference type="PRINTS" id="PR01100">
    <property type="entry name" value="SHIKIMTKNASE"/>
</dbReference>
<sequence length="177" mass="19305">MAPRIILIGPMGSGKTTVGKHIAMDFGITFRDTDEMIVSQSGREISEIFIEDGEEAFRKLEKIILRTALLEDETILALGGGACVSIDAQSALRASGAFIVYLKISLSQVSSRVGFNQGRPLLMGNPRQQWQTLMNERAPIYEGVANYVVEVDNRSVADIVTEIGIAYELRGKGIENG</sequence>
<dbReference type="GO" id="GO:0005829">
    <property type="term" value="C:cytosol"/>
    <property type="evidence" value="ECO:0007669"/>
    <property type="project" value="TreeGrafter"/>
</dbReference>
<dbReference type="InterPro" id="IPR027417">
    <property type="entry name" value="P-loop_NTPase"/>
</dbReference>
<accession>A0A6J7EMT2</accession>
<dbReference type="PANTHER" id="PTHR21087:SF16">
    <property type="entry name" value="SHIKIMATE KINASE 1, CHLOROPLASTIC"/>
    <property type="match status" value="1"/>
</dbReference>
<dbReference type="InterPro" id="IPR031322">
    <property type="entry name" value="Shikimate/glucono_kinase"/>
</dbReference>
<keyword evidence="5" id="KW-0067">ATP-binding</keyword>
<protein>
    <submittedName>
        <fullName evidence="7">Unannotated protein</fullName>
    </submittedName>
</protein>
<gene>
    <name evidence="7" type="ORF">UFOPK3482_00508</name>
</gene>